<dbReference type="RefSeq" id="XP_013258221.1">
    <property type="nucleotide sequence ID" value="XM_013402767.1"/>
</dbReference>
<sequence length="169" mass="18586">MHRLVQLPLAPIEGMTITKKHIEDSSTLPLYNVTSPQLSSPRIFSPAPAYMPISHEKAESIEPQEIMGVGLTEGDYIRRFKSRTPASAFGGPIELATLRFSAVNIFAKAEKQLLKPKQTTKAEADPKRKPEEPVERPSRLRSSPAISDLRAMALSRSPSISPARTDNLG</sequence>
<dbReference type="VEuPathDB" id="FungiDB:A1O9_08381"/>
<keyword evidence="3" id="KW-1185">Reference proteome</keyword>
<name>A0A072P705_9EURO</name>
<reference evidence="2 3" key="1">
    <citation type="submission" date="2013-03" db="EMBL/GenBank/DDBJ databases">
        <title>The Genome Sequence of Exophiala aquamarina CBS 119918.</title>
        <authorList>
            <consortium name="The Broad Institute Genomics Platform"/>
            <person name="Cuomo C."/>
            <person name="de Hoog S."/>
            <person name="Gorbushina A."/>
            <person name="Walker B."/>
            <person name="Young S.K."/>
            <person name="Zeng Q."/>
            <person name="Gargeya S."/>
            <person name="Fitzgerald M."/>
            <person name="Haas B."/>
            <person name="Abouelleil A."/>
            <person name="Allen A.W."/>
            <person name="Alvarado L."/>
            <person name="Arachchi H.M."/>
            <person name="Berlin A.M."/>
            <person name="Chapman S.B."/>
            <person name="Gainer-Dewar J."/>
            <person name="Goldberg J."/>
            <person name="Griggs A."/>
            <person name="Gujja S."/>
            <person name="Hansen M."/>
            <person name="Howarth C."/>
            <person name="Imamovic A."/>
            <person name="Ireland A."/>
            <person name="Larimer J."/>
            <person name="McCowan C."/>
            <person name="Murphy C."/>
            <person name="Pearson M."/>
            <person name="Poon T.W."/>
            <person name="Priest M."/>
            <person name="Roberts A."/>
            <person name="Saif S."/>
            <person name="Shea T."/>
            <person name="Sisk P."/>
            <person name="Sykes S."/>
            <person name="Wortman J."/>
            <person name="Nusbaum C."/>
            <person name="Birren B."/>
        </authorList>
    </citation>
    <scope>NUCLEOTIDE SEQUENCE [LARGE SCALE GENOMIC DNA]</scope>
    <source>
        <strain evidence="2 3">CBS 119918</strain>
    </source>
</reference>
<evidence type="ECO:0000313" key="3">
    <source>
        <dbReference type="Proteomes" id="UP000027920"/>
    </source>
</evidence>
<evidence type="ECO:0000256" key="1">
    <source>
        <dbReference type="SAM" id="MobiDB-lite"/>
    </source>
</evidence>
<dbReference type="GeneID" id="25283294"/>
<gene>
    <name evidence="2" type="ORF">A1O9_08381</name>
</gene>
<proteinExistence type="predicted"/>
<dbReference type="HOGENOM" id="CLU_1578526_0_0_1"/>
<feature type="compositionally biased region" description="Polar residues" evidence="1">
    <location>
        <begin position="156"/>
        <end position="169"/>
    </location>
</feature>
<feature type="compositionally biased region" description="Basic and acidic residues" evidence="1">
    <location>
        <begin position="120"/>
        <end position="138"/>
    </location>
</feature>
<dbReference type="Proteomes" id="UP000027920">
    <property type="component" value="Unassembled WGS sequence"/>
</dbReference>
<dbReference type="AlphaFoldDB" id="A0A072P705"/>
<dbReference type="OrthoDB" id="3692311at2759"/>
<dbReference type="STRING" id="1182545.A0A072P705"/>
<organism evidence="2 3">
    <name type="scientific">Exophiala aquamarina CBS 119918</name>
    <dbReference type="NCBI Taxonomy" id="1182545"/>
    <lineage>
        <taxon>Eukaryota</taxon>
        <taxon>Fungi</taxon>
        <taxon>Dikarya</taxon>
        <taxon>Ascomycota</taxon>
        <taxon>Pezizomycotina</taxon>
        <taxon>Eurotiomycetes</taxon>
        <taxon>Chaetothyriomycetidae</taxon>
        <taxon>Chaetothyriales</taxon>
        <taxon>Herpotrichiellaceae</taxon>
        <taxon>Exophiala</taxon>
    </lineage>
</organism>
<evidence type="ECO:0000313" key="2">
    <source>
        <dbReference type="EMBL" id="KEF55631.1"/>
    </source>
</evidence>
<comment type="caution">
    <text evidence="2">The sequence shown here is derived from an EMBL/GenBank/DDBJ whole genome shotgun (WGS) entry which is preliminary data.</text>
</comment>
<protein>
    <submittedName>
        <fullName evidence="2">Uncharacterized protein</fullName>
    </submittedName>
</protein>
<accession>A0A072P705</accession>
<feature type="region of interest" description="Disordered" evidence="1">
    <location>
        <begin position="116"/>
        <end position="169"/>
    </location>
</feature>
<dbReference type="EMBL" id="AMGV01000007">
    <property type="protein sequence ID" value="KEF55631.1"/>
    <property type="molecule type" value="Genomic_DNA"/>
</dbReference>